<dbReference type="PANTHER" id="PTHR42718">
    <property type="entry name" value="MAJOR FACILITATOR SUPERFAMILY MULTIDRUG TRANSPORTER MFSC"/>
    <property type="match status" value="1"/>
</dbReference>
<feature type="transmembrane region" description="Helical" evidence="8">
    <location>
        <begin position="212"/>
        <end position="232"/>
    </location>
</feature>
<keyword evidence="4" id="KW-1003">Cell membrane</keyword>
<feature type="transmembrane region" description="Helical" evidence="8">
    <location>
        <begin position="412"/>
        <end position="432"/>
    </location>
</feature>
<dbReference type="InterPro" id="IPR036259">
    <property type="entry name" value="MFS_trans_sf"/>
</dbReference>
<feature type="transmembrane region" description="Helical" evidence="8">
    <location>
        <begin position="177"/>
        <end position="200"/>
    </location>
</feature>
<dbReference type="GO" id="GO:0005886">
    <property type="term" value="C:plasma membrane"/>
    <property type="evidence" value="ECO:0007669"/>
    <property type="project" value="UniProtKB-SubCell"/>
</dbReference>
<keyword evidence="6 8" id="KW-1133">Transmembrane helix</keyword>
<evidence type="ECO:0000256" key="2">
    <source>
        <dbReference type="ARBA" id="ARBA00008537"/>
    </source>
</evidence>
<feature type="transmembrane region" description="Helical" evidence="8">
    <location>
        <begin position="318"/>
        <end position="336"/>
    </location>
</feature>
<feature type="non-terminal residue" evidence="10">
    <location>
        <position position="482"/>
    </location>
</feature>
<feature type="transmembrane region" description="Helical" evidence="8">
    <location>
        <begin position="149"/>
        <end position="171"/>
    </location>
</feature>
<evidence type="ECO:0000256" key="8">
    <source>
        <dbReference type="SAM" id="Phobius"/>
    </source>
</evidence>
<feature type="transmembrane region" description="Helical" evidence="8">
    <location>
        <begin position="375"/>
        <end position="400"/>
    </location>
</feature>
<evidence type="ECO:0000256" key="7">
    <source>
        <dbReference type="ARBA" id="ARBA00023136"/>
    </source>
</evidence>
<evidence type="ECO:0000313" key="10">
    <source>
        <dbReference type="EMBL" id="TMI78191.1"/>
    </source>
</evidence>
<dbReference type="PANTHER" id="PTHR42718:SF9">
    <property type="entry name" value="MAJOR FACILITATOR SUPERFAMILY MULTIDRUG TRANSPORTER MFSC"/>
    <property type="match status" value="1"/>
</dbReference>
<evidence type="ECO:0000256" key="5">
    <source>
        <dbReference type="ARBA" id="ARBA00022692"/>
    </source>
</evidence>
<feature type="transmembrane region" description="Helical" evidence="8">
    <location>
        <begin position="67"/>
        <end position="85"/>
    </location>
</feature>
<dbReference type="InterPro" id="IPR020846">
    <property type="entry name" value="MFS_dom"/>
</dbReference>
<feature type="transmembrane region" description="Helical" evidence="8">
    <location>
        <begin position="343"/>
        <end position="363"/>
    </location>
</feature>
<comment type="subcellular location">
    <subcellularLocation>
        <location evidence="1">Cell membrane</location>
        <topology evidence="1">Multi-pass membrane protein</topology>
    </subcellularLocation>
</comment>
<dbReference type="Proteomes" id="UP000320048">
    <property type="component" value="Unassembled WGS sequence"/>
</dbReference>
<dbReference type="Gene3D" id="1.20.1250.20">
    <property type="entry name" value="MFS general substrate transporter like domains"/>
    <property type="match status" value="1"/>
</dbReference>
<sequence>MSSEAIPVSGVGGRDRPAPRSRWLVTIAVMLGAIMGAIDSSVVNVALAHIQATYGVTTQEVTWVSTSYLITLVIIMPLTAWVASVVGRKRMYLMAVAVFTVASVLCGFSRTLGQLIAFRVLQGLGGGVLAPTAQAIMRESFPPEEQGQAMGFFGMIILLGPAIGPTLGGWLTDNYSWPWIFFVNVPIGVLALVMGSSVIVDPSYMRGHGFRRIDGVGIGLMAVAFASLQILLEEGERDAWLQSPFIAALMAVTVVALAAFVWWELRAATPAVDLRILGNSAFSSGTLIMGVLGLAMFGSLILLPLFVQDLLGYTATRAGLTLMPRSLVMVLMMPLAGALYNRLGAYIMLPFGLILSGSAGLLMGRFNLDSGPLQLLWPMIIQGIGLAFMFISLATTTLSAVPRPQMQGATGLFNLTFQLGGSLGTAIVITLVDHKTTTASANLMRYATIYNPTFMSWWQTFQGAFMARGSDPTTAHRQALAA</sequence>
<keyword evidence="5 8" id="KW-0812">Transmembrane</keyword>
<organism evidence="10 11">
    <name type="scientific">Candidatus Segetimicrobium genomatis</name>
    <dbReference type="NCBI Taxonomy" id="2569760"/>
    <lineage>
        <taxon>Bacteria</taxon>
        <taxon>Bacillati</taxon>
        <taxon>Candidatus Sysuimicrobiota</taxon>
        <taxon>Candidatus Sysuimicrobiia</taxon>
        <taxon>Candidatus Sysuimicrobiales</taxon>
        <taxon>Candidatus Segetimicrobiaceae</taxon>
        <taxon>Candidatus Segetimicrobium</taxon>
    </lineage>
</organism>
<reference evidence="10 11" key="1">
    <citation type="journal article" date="2019" name="Nat. Microbiol.">
        <title>Mediterranean grassland soil C-N compound turnover is dependent on rainfall and depth, and is mediated by genomically divergent microorganisms.</title>
        <authorList>
            <person name="Diamond S."/>
            <person name="Andeer P.F."/>
            <person name="Li Z."/>
            <person name="Crits-Christoph A."/>
            <person name="Burstein D."/>
            <person name="Anantharaman K."/>
            <person name="Lane K.R."/>
            <person name="Thomas B.C."/>
            <person name="Pan C."/>
            <person name="Northen T.R."/>
            <person name="Banfield J.F."/>
        </authorList>
    </citation>
    <scope>NUCLEOTIDE SEQUENCE [LARGE SCALE GENOMIC DNA]</scope>
    <source>
        <strain evidence="10">NP_7</strain>
    </source>
</reference>
<dbReference type="EMBL" id="VBAO01000395">
    <property type="protein sequence ID" value="TMI78191.1"/>
    <property type="molecule type" value="Genomic_DNA"/>
</dbReference>
<proteinExistence type="inferred from homology"/>
<evidence type="ECO:0000256" key="3">
    <source>
        <dbReference type="ARBA" id="ARBA00022448"/>
    </source>
</evidence>
<dbReference type="PRINTS" id="PR01036">
    <property type="entry name" value="TCRTETB"/>
</dbReference>
<comment type="caution">
    <text evidence="10">The sequence shown here is derived from an EMBL/GenBank/DDBJ whole genome shotgun (WGS) entry which is preliminary data.</text>
</comment>
<evidence type="ECO:0000256" key="1">
    <source>
        <dbReference type="ARBA" id="ARBA00004651"/>
    </source>
</evidence>
<name>A0A537J3Q2_9BACT</name>
<feature type="transmembrane region" description="Helical" evidence="8">
    <location>
        <begin position="92"/>
        <end position="110"/>
    </location>
</feature>
<protein>
    <submittedName>
        <fullName evidence="10">DHA2 family efflux MFS transporter permease subunit</fullName>
    </submittedName>
</protein>
<dbReference type="GO" id="GO:0022857">
    <property type="term" value="F:transmembrane transporter activity"/>
    <property type="evidence" value="ECO:0007669"/>
    <property type="project" value="InterPro"/>
</dbReference>
<evidence type="ECO:0000256" key="6">
    <source>
        <dbReference type="ARBA" id="ARBA00022989"/>
    </source>
</evidence>
<dbReference type="InterPro" id="IPR011701">
    <property type="entry name" value="MFS"/>
</dbReference>
<evidence type="ECO:0000259" key="9">
    <source>
        <dbReference type="PROSITE" id="PS50850"/>
    </source>
</evidence>
<dbReference type="SUPFAM" id="SSF103473">
    <property type="entry name" value="MFS general substrate transporter"/>
    <property type="match status" value="1"/>
</dbReference>
<keyword evidence="3" id="KW-0813">Transport</keyword>
<feature type="transmembrane region" description="Helical" evidence="8">
    <location>
        <begin position="23"/>
        <end position="47"/>
    </location>
</feature>
<dbReference type="Gene3D" id="1.20.1720.10">
    <property type="entry name" value="Multidrug resistance protein D"/>
    <property type="match status" value="1"/>
</dbReference>
<feature type="transmembrane region" description="Helical" evidence="8">
    <location>
        <begin position="244"/>
        <end position="265"/>
    </location>
</feature>
<feature type="transmembrane region" description="Helical" evidence="8">
    <location>
        <begin position="286"/>
        <end position="306"/>
    </location>
</feature>
<dbReference type="AlphaFoldDB" id="A0A537J3Q2"/>
<evidence type="ECO:0000313" key="11">
    <source>
        <dbReference type="Proteomes" id="UP000320048"/>
    </source>
</evidence>
<dbReference type="InterPro" id="IPR004638">
    <property type="entry name" value="EmrB-like"/>
</dbReference>
<gene>
    <name evidence="10" type="ORF">E6H04_12875</name>
</gene>
<keyword evidence="7 8" id="KW-0472">Membrane</keyword>
<feature type="domain" description="Major facilitator superfamily (MFS) profile" evidence="9">
    <location>
        <begin position="25"/>
        <end position="482"/>
    </location>
</feature>
<comment type="similarity">
    <text evidence="2">Belongs to the major facilitator superfamily. EmrB family.</text>
</comment>
<evidence type="ECO:0000256" key="4">
    <source>
        <dbReference type="ARBA" id="ARBA00022475"/>
    </source>
</evidence>
<dbReference type="Pfam" id="PF07690">
    <property type="entry name" value="MFS_1"/>
    <property type="match status" value="1"/>
</dbReference>
<dbReference type="NCBIfam" id="TIGR00711">
    <property type="entry name" value="efflux_EmrB"/>
    <property type="match status" value="1"/>
</dbReference>
<accession>A0A537J3Q2</accession>
<dbReference type="PROSITE" id="PS50850">
    <property type="entry name" value="MFS"/>
    <property type="match status" value="1"/>
</dbReference>
<dbReference type="CDD" id="cd17503">
    <property type="entry name" value="MFS_LmrB_MDR_like"/>
    <property type="match status" value="1"/>
</dbReference>